<dbReference type="InterPro" id="IPR003718">
    <property type="entry name" value="OsmC/Ohr_fam"/>
</dbReference>
<dbReference type="Pfam" id="PF02566">
    <property type="entry name" value="OsmC"/>
    <property type="match status" value="1"/>
</dbReference>
<comment type="caution">
    <text evidence="3">The sequence shown here is derived from an EMBL/GenBank/DDBJ whole genome shotgun (WGS) entry which is preliminary data.</text>
</comment>
<evidence type="ECO:0000256" key="1">
    <source>
        <dbReference type="ARBA" id="ARBA00007378"/>
    </source>
</evidence>
<dbReference type="OrthoDB" id="9797508at2"/>
<protein>
    <recommendedName>
        <fullName evidence="5">Organic hydroperoxide resistance protein</fullName>
    </recommendedName>
</protein>
<dbReference type="InterPro" id="IPR019953">
    <property type="entry name" value="OHR"/>
</dbReference>
<comment type="similarity">
    <text evidence="1">Belongs to the OsmC/Ohr family.</text>
</comment>
<sequence length="137" mass="14021">MALYTGSATATGGRNGHVDSSDGLISHDLSIPKEMGGPGKAGATNPEQLFAAGYAACFGSAVDAVGRQKKLDTTGATVTCDVGIDKVEGGFQLSAKLKVKLPALEKAQAQELVEAAHQMCPYSKATRGNIDVALEVV</sequence>
<keyword evidence="4" id="KW-1185">Reference proteome</keyword>
<evidence type="ECO:0000313" key="4">
    <source>
        <dbReference type="Proteomes" id="UP000245048"/>
    </source>
</evidence>
<feature type="compositionally biased region" description="Polar residues" evidence="2">
    <location>
        <begin position="1"/>
        <end position="12"/>
    </location>
</feature>
<accession>A0A2U1V5Y8</accession>
<dbReference type="InterPro" id="IPR036102">
    <property type="entry name" value="OsmC/Ohrsf"/>
</dbReference>
<gene>
    <name evidence="3" type="ORF">CR165_09245</name>
</gene>
<dbReference type="AlphaFoldDB" id="A0A2U1V5Y8"/>
<dbReference type="SUPFAM" id="SSF82784">
    <property type="entry name" value="OsmC-like"/>
    <property type="match status" value="1"/>
</dbReference>
<evidence type="ECO:0000313" key="3">
    <source>
        <dbReference type="EMBL" id="PWC29338.1"/>
    </source>
</evidence>
<proteinExistence type="inferred from homology"/>
<dbReference type="Proteomes" id="UP000245048">
    <property type="component" value="Unassembled WGS sequence"/>
</dbReference>
<organism evidence="3 4">
    <name type="scientific">Teichococcus aestuarii</name>
    <dbReference type="NCBI Taxonomy" id="568898"/>
    <lineage>
        <taxon>Bacteria</taxon>
        <taxon>Pseudomonadati</taxon>
        <taxon>Pseudomonadota</taxon>
        <taxon>Alphaproteobacteria</taxon>
        <taxon>Acetobacterales</taxon>
        <taxon>Roseomonadaceae</taxon>
        <taxon>Roseomonas</taxon>
    </lineage>
</organism>
<dbReference type="PANTHER" id="PTHR33797:SF2">
    <property type="entry name" value="ORGANIC HYDROPEROXIDE RESISTANCE PROTEIN-LIKE"/>
    <property type="match status" value="1"/>
</dbReference>
<dbReference type="NCBIfam" id="TIGR03561">
    <property type="entry name" value="organ_hyd_perox"/>
    <property type="match status" value="1"/>
</dbReference>
<dbReference type="RefSeq" id="WP_109516679.1">
    <property type="nucleotide sequence ID" value="NZ_JBHSCH010000015.1"/>
</dbReference>
<dbReference type="InterPro" id="IPR015946">
    <property type="entry name" value="KH_dom-like_a/b"/>
</dbReference>
<reference evidence="4" key="1">
    <citation type="submission" date="2017-10" db="EMBL/GenBank/DDBJ databases">
        <authorList>
            <person name="Toshchakov S.V."/>
            <person name="Goeva M.A."/>
        </authorList>
    </citation>
    <scope>NUCLEOTIDE SEQUENCE [LARGE SCALE GENOMIC DNA]</scope>
    <source>
        <strain evidence="4">JR1/69-1-13</strain>
    </source>
</reference>
<dbReference type="GO" id="GO:0006979">
    <property type="term" value="P:response to oxidative stress"/>
    <property type="evidence" value="ECO:0007669"/>
    <property type="project" value="InterPro"/>
</dbReference>
<evidence type="ECO:0008006" key="5">
    <source>
        <dbReference type="Google" id="ProtNLM"/>
    </source>
</evidence>
<feature type="region of interest" description="Disordered" evidence="2">
    <location>
        <begin position="1"/>
        <end position="42"/>
    </location>
</feature>
<dbReference type="EMBL" id="PDOA01000004">
    <property type="protein sequence ID" value="PWC29338.1"/>
    <property type="molecule type" value="Genomic_DNA"/>
</dbReference>
<dbReference type="Gene3D" id="2.20.25.10">
    <property type="match status" value="1"/>
</dbReference>
<dbReference type="Gene3D" id="3.30.300.20">
    <property type="match status" value="1"/>
</dbReference>
<evidence type="ECO:0000256" key="2">
    <source>
        <dbReference type="SAM" id="MobiDB-lite"/>
    </source>
</evidence>
<name>A0A2U1V5Y8_9PROT</name>
<dbReference type="PANTHER" id="PTHR33797">
    <property type="entry name" value="ORGANIC HYDROPEROXIDE RESISTANCE PROTEIN-LIKE"/>
    <property type="match status" value="1"/>
</dbReference>